<keyword evidence="4" id="KW-0676">Redox-active center</keyword>
<dbReference type="Gene3D" id="3.40.30.10">
    <property type="entry name" value="Glutaredoxin"/>
    <property type="match status" value="1"/>
</dbReference>
<feature type="chain" id="PRO_5012493990" evidence="5">
    <location>
        <begin position="23"/>
        <end position="347"/>
    </location>
</feature>
<keyword evidence="8" id="KW-1185">Reference proteome</keyword>
<dbReference type="Pfam" id="PF00578">
    <property type="entry name" value="AhpC-TSA"/>
    <property type="match status" value="1"/>
</dbReference>
<proteinExistence type="predicted"/>
<gene>
    <name evidence="7" type="ORF">COR50_19040</name>
</gene>
<dbReference type="InterPro" id="IPR025380">
    <property type="entry name" value="DUF4369"/>
</dbReference>
<organism evidence="7 8">
    <name type="scientific">Chitinophaga caeni</name>
    <dbReference type="NCBI Taxonomy" id="2029983"/>
    <lineage>
        <taxon>Bacteria</taxon>
        <taxon>Pseudomonadati</taxon>
        <taxon>Bacteroidota</taxon>
        <taxon>Chitinophagia</taxon>
        <taxon>Chitinophagales</taxon>
        <taxon>Chitinophagaceae</taxon>
        <taxon>Chitinophaga</taxon>
    </lineage>
</organism>
<dbReference type="SUPFAM" id="SSF52833">
    <property type="entry name" value="Thioredoxin-like"/>
    <property type="match status" value="1"/>
</dbReference>
<dbReference type="GO" id="GO:0030313">
    <property type="term" value="C:cell envelope"/>
    <property type="evidence" value="ECO:0007669"/>
    <property type="project" value="UniProtKB-SubCell"/>
</dbReference>
<dbReference type="PROSITE" id="PS51257">
    <property type="entry name" value="PROKAR_LIPOPROTEIN"/>
    <property type="match status" value="1"/>
</dbReference>
<evidence type="ECO:0000259" key="6">
    <source>
        <dbReference type="PROSITE" id="PS51352"/>
    </source>
</evidence>
<protein>
    <submittedName>
        <fullName evidence="7">Thioredoxin</fullName>
    </submittedName>
</protein>
<dbReference type="GO" id="GO:0016491">
    <property type="term" value="F:oxidoreductase activity"/>
    <property type="evidence" value="ECO:0007669"/>
    <property type="project" value="InterPro"/>
</dbReference>
<dbReference type="InterPro" id="IPR000866">
    <property type="entry name" value="AhpC/TSA"/>
</dbReference>
<dbReference type="EMBL" id="CP023777">
    <property type="protein sequence ID" value="ATL49096.1"/>
    <property type="molecule type" value="Genomic_DNA"/>
</dbReference>
<feature type="signal peptide" evidence="5">
    <location>
        <begin position="1"/>
        <end position="22"/>
    </location>
</feature>
<dbReference type="InterPro" id="IPR013766">
    <property type="entry name" value="Thioredoxin_domain"/>
</dbReference>
<sequence length="347" mass="39047">MKPLKMLAYSGIIVLASCSTQAQDQHKIHGQISTTNDPQWAILRYYDDHEKLITDSAKIVSGSFDFTHRLKEPTKGYVQVTFKETTGEKVKPIGIQFYIEPQNVTITEGTDGNELDIKGSKLNDEVDEIYKIVYPPNGDEGSVDEKFVDTKVEAFLKTHSNSVVSLDLIKMVYLTNPEKLEAAFNALSSTVKNSKSGQKIEASIKKQAAVKVGMQAPGFTEKDPQGKEVSLSDFKGKYVLVDFWASWCHPCRMENPHVLAAYNKYKDRNFTVLGISLDSKKEDWLKAVEKDQLPWTQVSALDPQNCKSADLYGVEYIPQNWLIDPQGKIIARNLSGKDFDKLDELLR</sequence>
<dbReference type="InterPro" id="IPR050553">
    <property type="entry name" value="Thioredoxin_ResA/DsbE_sf"/>
</dbReference>
<evidence type="ECO:0000256" key="4">
    <source>
        <dbReference type="ARBA" id="ARBA00023284"/>
    </source>
</evidence>
<dbReference type="Proteomes" id="UP000220133">
    <property type="component" value="Chromosome"/>
</dbReference>
<dbReference type="GO" id="GO:0016209">
    <property type="term" value="F:antioxidant activity"/>
    <property type="evidence" value="ECO:0007669"/>
    <property type="project" value="InterPro"/>
</dbReference>
<accession>A0A291QYP0</accession>
<dbReference type="GO" id="GO:0017004">
    <property type="term" value="P:cytochrome complex assembly"/>
    <property type="evidence" value="ECO:0007669"/>
    <property type="project" value="UniProtKB-KW"/>
</dbReference>
<keyword evidence="2" id="KW-0201">Cytochrome c-type biogenesis</keyword>
<dbReference type="CDD" id="cd02966">
    <property type="entry name" value="TlpA_like_family"/>
    <property type="match status" value="1"/>
</dbReference>
<dbReference type="PANTHER" id="PTHR42852:SF6">
    <property type="entry name" value="THIOL:DISULFIDE INTERCHANGE PROTEIN DSBE"/>
    <property type="match status" value="1"/>
</dbReference>
<evidence type="ECO:0000313" key="8">
    <source>
        <dbReference type="Proteomes" id="UP000220133"/>
    </source>
</evidence>
<feature type="domain" description="Thioredoxin" evidence="6">
    <location>
        <begin position="210"/>
        <end position="347"/>
    </location>
</feature>
<dbReference type="RefSeq" id="WP_098195464.1">
    <property type="nucleotide sequence ID" value="NZ_CP023777.1"/>
</dbReference>
<evidence type="ECO:0000313" key="7">
    <source>
        <dbReference type="EMBL" id="ATL49096.1"/>
    </source>
</evidence>
<dbReference type="AlphaFoldDB" id="A0A291QYP0"/>
<dbReference type="OrthoDB" id="750178at2"/>
<evidence type="ECO:0000256" key="1">
    <source>
        <dbReference type="ARBA" id="ARBA00004196"/>
    </source>
</evidence>
<dbReference type="KEGG" id="cbae:COR50_19040"/>
<comment type="subcellular location">
    <subcellularLocation>
        <location evidence="1">Cell envelope</location>
    </subcellularLocation>
</comment>
<dbReference type="InterPro" id="IPR036249">
    <property type="entry name" value="Thioredoxin-like_sf"/>
</dbReference>
<evidence type="ECO:0000256" key="2">
    <source>
        <dbReference type="ARBA" id="ARBA00022748"/>
    </source>
</evidence>
<dbReference type="PROSITE" id="PS51352">
    <property type="entry name" value="THIOREDOXIN_2"/>
    <property type="match status" value="1"/>
</dbReference>
<name>A0A291QYP0_9BACT</name>
<evidence type="ECO:0000256" key="3">
    <source>
        <dbReference type="ARBA" id="ARBA00023157"/>
    </source>
</evidence>
<dbReference type="PANTHER" id="PTHR42852">
    <property type="entry name" value="THIOL:DISULFIDE INTERCHANGE PROTEIN DSBE"/>
    <property type="match status" value="1"/>
</dbReference>
<reference evidence="7 8" key="1">
    <citation type="submission" date="2017-10" db="EMBL/GenBank/DDBJ databases">
        <title>Paenichitinophaga pekingensis gen. nov., sp. nov., isolated from activated sludge.</title>
        <authorList>
            <person name="Jin D."/>
            <person name="Kong X."/>
            <person name="Deng Y."/>
            <person name="Bai Z."/>
        </authorList>
    </citation>
    <scope>NUCLEOTIDE SEQUENCE [LARGE SCALE GENOMIC DNA]</scope>
    <source>
        <strain evidence="7 8">13</strain>
    </source>
</reference>
<keyword evidence="3" id="KW-1015">Disulfide bond</keyword>
<evidence type="ECO:0000256" key="5">
    <source>
        <dbReference type="SAM" id="SignalP"/>
    </source>
</evidence>
<dbReference type="Pfam" id="PF14289">
    <property type="entry name" value="DUF4369"/>
    <property type="match status" value="1"/>
</dbReference>
<keyword evidence="5" id="KW-0732">Signal</keyword>